<name>A0A7X6PLI7_9CORY</name>
<comment type="caution">
    <text evidence="1">The sequence shown here is derived from an EMBL/GenBank/DDBJ whole genome shotgun (WGS) entry which is preliminary data.</text>
</comment>
<organism evidence="1 2">
    <name type="scientific">Corynebacterium humireducens</name>
    <dbReference type="NCBI Taxonomy" id="1223514"/>
    <lineage>
        <taxon>Bacteria</taxon>
        <taxon>Bacillati</taxon>
        <taxon>Actinomycetota</taxon>
        <taxon>Actinomycetes</taxon>
        <taxon>Mycobacteriales</taxon>
        <taxon>Corynebacteriaceae</taxon>
        <taxon>Corynebacterium</taxon>
    </lineage>
</organism>
<dbReference type="AlphaFoldDB" id="A0A7X6PLI7"/>
<reference evidence="1 2" key="1">
    <citation type="journal article" date="2020" name="Biotechnol. Biofuels">
        <title>New insights from the biogas microbiome by comprehensive genome-resolved metagenomics of nearly 1600 species originating from multiple anaerobic digesters.</title>
        <authorList>
            <person name="Campanaro S."/>
            <person name="Treu L."/>
            <person name="Rodriguez-R L.M."/>
            <person name="Kovalovszki A."/>
            <person name="Ziels R.M."/>
            <person name="Maus I."/>
            <person name="Zhu X."/>
            <person name="Kougias P.G."/>
            <person name="Basile A."/>
            <person name="Luo G."/>
            <person name="Schluter A."/>
            <person name="Konstantinidis K.T."/>
            <person name="Angelidaki I."/>
        </authorList>
    </citation>
    <scope>NUCLEOTIDE SEQUENCE [LARGE SCALE GENOMIC DNA]</scope>
    <source>
        <strain evidence="1">AS15tlH2ME_198</strain>
    </source>
</reference>
<evidence type="ECO:0000313" key="1">
    <source>
        <dbReference type="EMBL" id="NLA55116.1"/>
    </source>
</evidence>
<dbReference type="Proteomes" id="UP000557899">
    <property type="component" value="Unassembled WGS sequence"/>
</dbReference>
<proteinExistence type="predicted"/>
<accession>A0A7X6PLI7</accession>
<gene>
    <name evidence="1" type="ORF">GX859_02275</name>
</gene>
<dbReference type="EMBL" id="JAAZHI010000051">
    <property type="protein sequence ID" value="NLA55116.1"/>
    <property type="molecule type" value="Genomic_DNA"/>
</dbReference>
<protein>
    <submittedName>
        <fullName evidence="1">Uncharacterized protein</fullName>
    </submittedName>
</protein>
<evidence type="ECO:0000313" key="2">
    <source>
        <dbReference type="Proteomes" id="UP000557899"/>
    </source>
</evidence>
<sequence>MRTPSDQAAADARRILEAISDFRSDGDYEKADQAIASVMNLPTSALHTIIDVAAALAVTVRDICGPHAPETARETAGDR</sequence>